<accession>A0A1X2HQH9</accession>
<evidence type="ECO:0000313" key="4">
    <source>
        <dbReference type="Proteomes" id="UP000242180"/>
    </source>
</evidence>
<dbReference type="InParanoid" id="A0A1X2HQH9"/>
<keyword evidence="2" id="KW-0732">Signal</keyword>
<dbReference type="Proteomes" id="UP000242180">
    <property type="component" value="Unassembled WGS sequence"/>
</dbReference>
<evidence type="ECO:0000313" key="3">
    <source>
        <dbReference type="EMBL" id="ORZ01645.1"/>
    </source>
</evidence>
<dbReference type="STRING" id="13706.A0A1X2HQH9"/>
<feature type="region of interest" description="Disordered" evidence="1">
    <location>
        <begin position="317"/>
        <end position="462"/>
    </location>
</feature>
<sequence length="462" mass="46925">MMPPLAKTMVAAAAALLLGGNAVMSAPTNTAFPTGAPSAAASASGASAGASVAAKASKGAGNSDDAFTNSTTPQVQITSDTNFCLFMTPQPGLEVATNEENGIPFCTQANGVPNAKTFPEGFITTAHYEQSTTYVQVTGFFDHTKYGYADDDGGGQYDSHGNGKPIAASCVGYPYFVSLLEPSNNRFCIRCCQQEDDCPTGRSQYGCLRVIPGDYTQGPSSFDNDQAAGVLNKVMEDFPTYGQSIQQQGELDELEQAVAANTSAVQVQRGFSNFNRGLADQNPNAQQDLTQLTDFTGNFSSVAQWTQFVQLLKDTIDGGSANNDQPSDAAPSDAAPSDAAPSDAAPSDAAPSDAAPSDVAPSDAAPSDAAPSDAAPSDAQPSDAQAPAGQPSDAQPSAADPSADPAGGAPATSSPAAGAQEPPAQQQQQQQQQPQQQQQQQPAAPAPAAAPPAAGAAAAPPQ</sequence>
<gene>
    <name evidence="3" type="ORF">BCR43DRAFT_454292</name>
</gene>
<comment type="caution">
    <text evidence="3">The sequence shown here is derived from an EMBL/GenBank/DDBJ whole genome shotgun (WGS) entry which is preliminary data.</text>
</comment>
<protein>
    <submittedName>
        <fullName evidence="3">Uncharacterized protein</fullName>
    </submittedName>
</protein>
<keyword evidence="4" id="KW-1185">Reference proteome</keyword>
<dbReference type="AlphaFoldDB" id="A0A1X2HQH9"/>
<evidence type="ECO:0000256" key="2">
    <source>
        <dbReference type="SAM" id="SignalP"/>
    </source>
</evidence>
<feature type="compositionally biased region" description="Low complexity" evidence="1">
    <location>
        <begin position="324"/>
        <end position="443"/>
    </location>
</feature>
<reference evidence="3 4" key="1">
    <citation type="submission" date="2016-07" db="EMBL/GenBank/DDBJ databases">
        <title>Pervasive Adenine N6-methylation of Active Genes in Fungi.</title>
        <authorList>
            <consortium name="DOE Joint Genome Institute"/>
            <person name="Mondo S.J."/>
            <person name="Dannebaum R.O."/>
            <person name="Kuo R.C."/>
            <person name="Labutti K."/>
            <person name="Haridas S."/>
            <person name="Kuo A."/>
            <person name="Salamov A."/>
            <person name="Ahrendt S.R."/>
            <person name="Lipzen A."/>
            <person name="Sullivan W."/>
            <person name="Andreopoulos W.B."/>
            <person name="Clum A."/>
            <person name="Lindquist E."/>
            <person name="Daum C."/>
            <person name="Ramamoorthy G.K."/>
            <person name="Gryganskyi A."/>
            <person name="Culley D."/>
            <person name="Magnuson J.K."/>
            <person name="James T.Y."/>
            <person name="O'Malley M.A."/>
            <person name="Stajich J.E."/>
            <person name="Spatafora J.W."/>
            <person name="Visel A."/>
            <person name="Grigoriev I.V."/>
        </authorList>
    </citation>
    <scope>NUCLEOTIDE SEQUENCE [LARGE SCALE GENOMIC DNA]</scope>
    <source>
        <strain evidence="3 4">NRRL 2496</strain>
    </source>
</reference>
<evidence type="ECO:0000256" key="1">
    <source>
        <dbReference type="SAM" id="MobiDB-lite"/>
    </source>
</evidence>
<organism evidence="3 4">
    <name type="scientific">Syncephalastrum racemosum</name>
    <name type="common">Filamentous fungus</name>
    <dbReference type="NCBI Taxonomy" id="13706"/>
    <lineage>
        <taxon>Eukaryota</taxon>
        <taxon>Fungi</taxon>
        <taxon>Fungi incertae sedis</taxon>
        <taxon>Mucoromycota</taxon>
        <taxon>Mucoromycotina</taxon>
        <taxon>Mucoromycetes</taxon>
        <taxon>Mucorales</taxon>
        <taxon>Syncephalastraceae</taxon>
        <taxon>Syncephalastrum</taxon>
    </lineage>
</organism>
<dbReference type="OrthoDB" id="3044029at2759"/>
<dbReference type="EMBL" id="MCGN01000002">
    <property type="protein sequence ID" value="ORZ01645.1"/>
    <property type="molecule type" value="Genomic_DNA"/>
</dbReference>
<feature type="chain" id="PRO_5012032784" evidence="2">
    <location>
        <begin position="26"/>
        <end position="462"/>
    </location>
</feature>
<proteinExistence type="predicted"/>
<feature type="compositionally biased region" description="Low complexity" evidence="1">
    <location>
        <begin position="451"/>
        <end position="462"/>
    </location>
</feature>
<feature type="signal peptide" evidence="2">
    <location>
        <begin position="1"/>
        <end position="25"/>
    </location>
</feature>
<name>A0A1X2HQH9_SYNRA</name>